<dbReference type="InterPro" id="IPR009293">
    <property type="entry name" value="UPF0478"/>
</dbReference>
<protein>
    <submittedName>
        <fullName evidence="3">Uncharacterized protein YoxC</fullName>
    </submittedName>
</protein>
<keyword evidence="2" id="KW-1133">Transmembrane helix</keyword>
<gene>
    <name evidence="3" type="ORF">H4W34_005641</name>
</gene>
<feature type="compositionally biased region" description="Basic and acidic residues" evidence="1">
    <location>
        <begin position="113"/>
        <end position="133"/>
    </location>
</feature>
<name>A0ABR9JZ14_9ACTN</name>
<keyword evidence="2" id="KW-0472">Membrane</keyword>
<sequence>MLTGGQVAGLIVAVFWAVLVAFVALTLLKLARLLDEAGKVVRDIGEQAGPLLDDMTRTVRRADEQLARTDVITKQAASVTQNVSAVTTVMSSVVGGPLVKAAAFSYGVRKAIGNREGDGRPADSGRPRLESGRPARKPGRGRR</sequence>
<organism evidence="3 4">
    <name type="scientific">Actinomadura algeriensis</name>
    <dbReference type="NCBI Taxonomy" id="1679523"/>
    <lineage>
        <taxon>Bacteria</taxon>
        <taxon>Bacillati</taxon>
        <taxon>Actinomycetota</taxon>
        <taxon>Actinomycetes</taxon>
        <taxon>Streptosporangiales</taxon>
        <taxon>Thermomonosporaceae</taxon>
        <taxon>Actinomadura</taxon>
    </lineage>
</organism>
<feature type="transmembrane region" description="Helical" evidence="2">
    <location>
        <begin position="6"/>
        <end position="28"/>
    </location>
</feature>
<evidence type="ECO:0000256" key="1">
    <source>
        <dbReference type="SAM" id="MobiDB-lite"/>
    </source>
</evidence>
<dbReference type="Proteomes" id="UP000627838">
    <property type="component" value="Unassembled WGS sequence"/>
</dbReference>
<proteinExistence type="predicted"/>
<evidence type="ECO:0000313" key="4">
    <source>
        <dbReference type="Proteomes" id="UP000627838"/>
    </source>
</evidence>
<evidence type="ECO:0000313" key="3">
    <source>
        <dbReference type="EMBL" id="MBE1535808.1"/>
    </source>
</evidence>
<feature type="compositionally biased region" description="Basic residues" evidence="1">
    <location>
        <begin position="134"/>
        <end position="143"/>
    </location>
</feature>
<accession>A0ABR9JZ14</accession>
<dbReference type="EMBL" id="JADBDZ010000001">
    <property type="protein sequence ID" value="MBE1535808.1"/>
    <property type="molecule type" value="Genomic_DNA"/>
</dbReference>
<comment type="caution">
    <text evidence="3">The sequence shown here is derived from an EMBL/GenBank/DDBJ whole genome shotgun (WGS) entry which is preliminary data.</text>
</comment>
<feature type="region of interest" description="Disordered" evidence="1">
    <location>
        <begin position="112"/>
        <end position="143"/>
    </location>
</feature>
<reference evidence="3 4" key="1">
    <citation type="submission" date="2020-10" db="EMBL/GenBank/DDBJ databases">
        <title>Sequencing the genomes of 1000 actinobacteria strains.</title>
        <authorList>
            <person name="Klenk H.-P."/>
        </authorList>
    </citation>
    <scope>NUCLEOTIDE SEQUENCE [LARGE SCALE GENOMIC DNA]</scope>
    <source>
        <strain evidence="3 4">DSM 46744</strain>
    </source>
</reference>
<dbReference type="Pfam" id="PF06103">
    <property type="entry name" value="DUF948"/>
    <property type="match status" value="1"/>
</dbReference>
<keyword evidence="2" id="KW-0812">Transmembrane</keyword>
<keyword evidence="4" id="KW-1185">Reference proteome</keyword>
<evidence type="ECO:0000256" key="2">
    <source>
        <dbReference type="SAM" id="Phobius"/>
    </source>
</evidence>
<dbReference type="RefSeq" id="WP_192761946.1">
    <property type="nucleotide sequence ID" value="NZ_JADBDZ010000001.1"/>
</dbReference>